<evidence type="ECO:0000256" key="4">
    <source>
        <dbReference type="ARBA" id="ARBA00012133"/>
    </source>
</evidence>
<evidence type="ECO:0000256" key="15">
    <source>
        <dbReference type="ARBA" id="ARBA00022842"/>
    </source>
</evidence>
<keyword evidence="13 21" id="KW-0418">Kinase</keyword>
<evidence type="ECO:0000313" key="23">
    <source>
        <dbReference type="Proteomes" id="UP001055125"/>
    </source>
</evidence>
<comment type="subcellular location">
    <subcellularLocation>
        <location evidence="2 21">Cell inner membrane</location>
        <topology evidence="2 21">Multi-pass membrane protein</topology>
    </subcellularLocation>
</comment>
<dbReference type="Gene3D" id="1.10.287.3610">
    <property type="match status" value="1"/>
</dbReference>
<dbReference type="CDD" id="cd14264">
    <property type="entry name" value="DAGK_IM"/>
    <property type="match status" value="1"/>
</dbReference>
<dbReference type="PANTHER" id="PTHR34299:SF1">
    <property type="entry name" value="DIACYLGLYCEROL KINASE"/>
    <property type="match status" value="1"/>
</dbReference>
<evidence type="ECO:0000256" key="20">
    <source>
        <dbReference type="ARBA" id="ARBA00023264"/>
    </source>
</evidence>
<keyword evidence="11" id="KW-0479">Metal-binding</keyword>
<keyword evidence="16 21" id="KW-1133">Transmembrane helix</keyword>
<keyword evidence="15" id="KW-0460">Magnesium</keyword>
<dbReference type="EC" id="2.7.1.107" evidence="4 21"/>
<keyword evidence="10 21" id="KW-0812">Transmembrane</keyword>
<feature type="transmembrane region" description="Helical" evidence="21">
    <location>
        <begin position="90"/>
        <end position="111"/>
    </location>
</feature>
<comment type="function">
    <text evidence="21">Catalyzes the ATP-dependent phosphorylation of sn-l,2-diacylglycerol (DAG) to phosphatidic acid. Involved in the recycling of diacylglycerol produced as a by-product during membrane-derived oligosaccharide (MDO) biosynthesis.</text>
</comment>
<dbReference type="Pfam" id="PF01219">
    <property type="entry name" value="DAGK_prokar"/>
    <property type="match status" value="1"/>
</dbReference>
<dbReference type="InterPro" id="IPR036945">
    <property type="entry name" value="DAGK_sf"/>
</dbReference>
<sequence>MNALRLAFLNSWRGLRYGARTERAVRQELVLLLLGVPLAMIIGSGLWVRVALAGSLLLMLSAEFLNTAIEKLCDHLHPARHPAVGTVKDMASAGAFLAQALAALVWLAALIERLGWG</sequence>
<name>A0ABQ4RS57_9HYPH</name>
<evidence type="ECO:0000256" key="13">
    <source>
        <dbReference type="ARBA" id="ARBA00022777"/>
    </source>
</evidence>
<dbReference type="RefSeq" id="WP_238242747.1">
    <property type="nucleotide sequence ID" value="NZ_BPQP01000009.1"/>
</dbReference>
<evidence type="ECO:0000256" key="19">
    <source>
        <dbReference type="ARBA" id="ARBA00023209"/>
    </source>
</evidence>
<evidence type="ECO:0000256" key="12">
    <source>
        <dbReference type="ARBA" id="ARBA00022741"/>
    </source>
</evidence>
<evidence type="ECO:0000256" key="3">
    <source>
        <dbReference type="ARBA" id="ARBA00005967"/>
    </source>
</evidence>
<evidence type="ECO:0000256" key="21">
    <source>
        <dbReference type="RuleBase" id="RU363065"/>
    </source>
</evidence>
<organism evidence="22 23">
    <name type="scientific">Methylobacterium iners</name>
    <dbReference type="NCBI Taxonomy" id="418707"/>
    <lineage>
        <taxon>Bacteria</taxon>
        <taxon>Pseudomonadati</taxon>
        <taxon>Pseudomonadota</taxon>
        <taxon>Alphaproteobacteria</taxon>
        <taxon>Hyphomicrobiales</taxon>
        <taxon>Methylobacteriaceae</taxon>
        <taxon>Methylobacterium</taxon>
    </lineage>
</organism>
<evidence type="ECO:0000256" key="18">
    <source>
        <dbReference type="ARBA" id="ARBA00023136"/>
    </source>
</evidence>
<evidence type="ECO:0000256" key="10">
    <source>
        <dbReference type="ARBA" id="ARBA00022692"/>
    </source>
</evidence>
<comment type="caution">
    <text evidence="21">Lacks conserved residue(s) required for the propagation of feature annotation.</text>
</comment>
<keyword evidence="17 21" id="KW-0443">Lipid metabolism</keyword>
<protein>
    <recommendedName>
        <fullName evidence="5 21">Diacylglycerol kinase</fullName>
        <ecNumber evidence="4 21">2.7.1.107</ecNumber>
    </recommendedName>
</protein>
<evidence type="ECO:0000256" key="2">
    <source>
        <dbReference type="ARBA" id="ARBA00004429"/>
    </source>
</evidence>
<keyword evidence="8 21" id="KW-0997">Cell inner membrane</keyword>
<evidence type="ECO:0000256" key="14">
    <source>
        <dbReference type="ARBA" id="ARBA00022840"/>
    </source>
</evidence>
<keyword evidence="23" id="KW-1185">Reference proteome</keyword>
<evidence type="ECO:0000256" key="7">
    <source>
        <dbReference type="ARBA" id="ARBA00022516"/>
    </source>
</evidence>
<keyword evidence="12 21" id="KW-0547">Nucleotide-binding</keyword>
<evidence type="ECO:0000256" key="1">
    <source>
        <dbReference type="ARBA" id="ARBA00001946"/>
    </source>
</evidence>
<evidence type="ECO:0000256" key="6">
    <source>
        <dbReference type="ARBA" id="ARBA00022475"/>
    </source>
</evidence>
<evidence type="ECO:0000256" key="8">
    <source>
        <dbReference type="ARBA" id="ARBA00022519"/>
    </source>
</evidence>
<keyword evidence="9 21" id="KW-0808">Transferase</keyword>
<comment type="cofactor">
    <cofactor evidence="1">
        <name>Mg(2+)</name>
        <dbReference type="ChEBI" id="CHEBI:18420"/>
    </cofactor>
</comment>
<reference evidence="22" key="2">
    <citation type="submission" date="2021-08" db="EMBL/GenBank/DDBJ databases">
        <authorList>
            <person name="Tani A."/>
            <person name="Ola A."/>
            <person name="Ogura Y."/>
            <person name="Katsura K."/>
            <person name="Hayashi T."/>
        </authorList>
    </citation>
    <scope>NUCLEOTIDE SEQUENCE</scope>
    <source>
        <strain evidence="22">DSM 19015</strain>
    </source>
</reference>
<accession>A0ABQ4RS57</accession>
<dbReference type="PANTHER" id="PTHR34299">
    <property type="entry name" value="DIACYLGLYCEROL KINASE"/>
    <property type="match status" value="1"/>
</dbReference>
<gene>
    <name evidence="22" type="primary">dgkA</name>
    <name evidence="22" type="ORF">OCOJLMKI_0744</name>
</gene>
<feature type="transmembrane region" description="Helical" evidence="21">
    <location>
        <begin position="29"/>
        <end position="50"/>
    </location>
</feature>
<comment type="similarity">
    <text evidence="3 21">Belongs to the bacterial diacylglycerol kinase family.</text>
</comment>
<comment type="catalytic activity">
    <reaction evidence="21">
        <text>a 1,2-diacyl-sn-glycerol + ATP = a 1,2-diacyl-sn-glycero-3-phosphate + ADP + H(+)</text>
        <dbReference type="Rhea" id="RHEA:10272"/>
        <dbReference type="ChEBI" id="CHEBI:15378"/>
        <dbReference type="ChEBI" id="CHEBI:17815"/>
        <dbReference type="ChEBI" id="CHEBI:30616"/>
        <dbReference type="ChEBI" id="CHEBI:58608"/>
        <dbReference type="ChEBI" id="CHEBI:456216"/>
        <dbReference type="EC" id="2.7.1.107"/>
    </reaction>
</comment>
<evidence type="ECO:0000256" key="17">
    <source>
        <dbReference type="ARBA" id="ARBA00023098"/>
    </source>
</evidence>
<evidence type="ECO:0000256" key="11">
    <source>
        <dbReference type="ARBA" id="ARBA00022723"/>
    </source>
</evidence>
<dbReference type="InterPro" id="IPR000829">
    <property type="entry name" value="DAGK"/>
</dbReference>
<evidence type="ECO:0000256" key="16">
    <source>
        <dbReference type="ARBA" id="ARBA00022989"/>
    </source>
</evidence>
<evidence type="ECO:0000313" key="22">
    <source>
        <dbReference type="EMBL" id="GJD93549.1"/>
    </source>
</evidence>
<dbReference type="Proteomes" id="UP001055125">
    <property type="component" value="Unassembled WGS sequence"/>
</dbReference>
<proteinExistence type="inferred from homology"/>
<keyword evidence="20 21" id="KW-1208">Phospholipid metabolism</keyword>
<keyword evidence="7" id="KW-0444">Lipid biosynthesis</keyword>
<comment type="caution">
    <text evidence="22">The sequence shown here is derived from an EMBL/GenBank/DDBJ whole genome shotgun (WGS) entry which is preliminary data.</text>
</comment>
<evidence type="ECO:0000256" key="9">
    <source>
        <dbReference type="ARBA" id="ARBA00022679"/>
    </source>
</evidence>
<keyword evidence="14 21" id="KW-0067">ATP-binding</keyword>
<keyword evidence="19" id="KW-0594">Phospholipid biosynthesis</keyword>
<keyword evidence="18 21" id="KW-0472">Membrane</keyword>
<keyword evidence="6" id="KW-1003">Cell membrane</keyword>
<dbReference type="InterPro" id="IPR033718">
    <property type="entry name" value="DAGK_prok"/>
</dbReference>
<reference evidence="22" key="1">
    <citation type="journal article" date="2021" name="Front. Microbiol.">
        <title>Comprehensive Comparative Genomics and Phenotyping of Methylobacterium Species.</title>
        <authorList>
            <person name="Alessa O."/>
            <person name="Ogura Y."/>
            <person name="Fujitani Y."/>
            <person name="Takami H."/>
            <person name="Hayashi T."/>
            <person name="Sahin N."/>
            <person name="Tani A."/>
        </authorList>
    </citation>
    <scope>NUCLEOTIDE SEQUENCE</scope>
    <source>
        <strain evidence="22">DSM 19015</strain>
    </source>
</reference>
<dbReference type="GO" id="GO:0016301">
    <property type="term" value="F:kinase activity"/>
    <property type="evidence" value="ECO:0007669"/>
    <property type="project" value="UniProtKB-KW"/>
</dbReference>
<dbReference type="EMBL" id="BPQP01000009">
    <property type="protein sequence ID" value="GJD93549.1"/>
    <property type="molecule type" value="Genomic_DNA"/>
</dbReference>
<evidence type="ECO:0000256" key="5">
    <source>
        <dbReference type="ARBA" id="ARBA00017575"/>
    </source>
</evidence>